<keyword evidence="2" id="KW-0812">Transmembrane</keyword>
<dbReference type="PANTHER" id="PTHR32309:SF31">
    <property type="entry name" value="CAPSULAR EXOPOLYSACCHARIDE FAMILY"/>
    <property type="match status" value="1"/>
</dbReference>
<dbReference type="InterPro" id="IPR050445">
    <property type="entry name" value="Bact_polysacc_biosynth/exp"/>
</dbReference>
<feature type="region of interest" description="Disordered" evidence="1">
    <location>
        <begin position="275"/>
        <end position="317"/>
    </location>
</feature>
<evidence type="ECO:0000313" key="3">
    <source>
        <dbReference type="EMBL" id="MCT2585738.1"/>
    </source>
</evidence>
<name>A0ABT2JDB3_9PSEU</name>
<feature type="compositionally biased region" description="Basic and acidic residues" evidence="1">
    <location>
        <begin position="415"/>
        <end position="428"/>
    </location>
</feature>
<accession>A0ABT2JDB3</accession>
<organism evidence="3 4">
    <name type="scientific">Actinophytocola gossypii</name>
    <dbReference type="NCBI Taxonomy" id="2812003"/>
    <lineage>
        <taxon>Bacteria</taxon>
        <taxon>Bacillati</taxon>
        <taxon>Actinomycetota</taxon>
        <taxon>Actinomycetes</taxon>
        <taxon>Pseudonocardiales</taxon>
        <taxon>Pseudonocardiaceae</taxon>
    </lineage>
</organism>
<dbReference type="Proteomes" id="UP001156441">
    <property type="component" value="Unassembled WGS sequence"/>
</dbReference>
<feature type="region of interest" description="Disordered" evidence="1">
    <location>
        <begin position="415"/>
        <end position="438"/>
    </location>
</feature>
<keyword evidence="2" id="KW-0472">Membrane</keyword>
<comment type="caution">
    <text evidence="3">The sequence shown here is derived from an EMBL/GenBank/DDBJ whole genome shotgun (WGS) entry which is preliminary data.</text>
</comment>
<dbReference type="PANTHER" id="PTHR32309">
    <property type="entry name" value="TYROSINE-PROTEIN KINASE"/>
    <property type="match status" value="1"/>
</dbReference>
<evidence type="ECO:0000313" key="4">
    <source>
        <dbReference type="Proteomes" id="UP001156441"/>
    </source>
</evidence>
<dbReference type="RefSeq" id="WP_260193427.1">
    <property type="nucleotide sequence ID" value="NZ_JAFFZE010000016.1"/>
</dbReference>
<feature type="transmembrane region" description="Helical" evidence="2">
    <location>
        <begin position="21"/>
        <end position="40"/>
    </location>
</feature>
<feature type="transmembrane region" description="Helical" evidence="2">
    <location>
        <begin position="229"/>
        <end position="251"/>
    </location>
</feature>
<evidence type="ECO:0000256" key="1">
    <source>
        <dbReference type="SAM" id="MobiDB-lite"/>
    </source>
</evidence>
<reference evidence="3 4" key="1">
    <citation type="submission" date="2021-02" db="EMBL/GenBank/DDBJ databases">
        <title>Actinophytocola xerophila sp. nov., isolated from soil of cotton cropping field.</title>
        <authorList>
            <person name="Huang R."/>
            <person name="Chen X."/>
            <person name="Ge X."/>
            <person name="Liu W."/>
        </authorList>
    </citation>
    <scope>NUCLEOTIDE SEQUENCE [LARGE SCALE GENOMIC DNA]</scope>
    <source>
        <strain evidence="3 4">S1-96</strain>
    </source>
</reference>
<evidence type="ECO:0000256" key="2">
    <source>
        <dbReference type="SAM" id="Phobius"/>
    </source>
</evidence>
<keyword evidence="4" id="KW-1185">Reference proteome</keyword>
<keyword evidence="2" id="KW-1133">Transmembrane helix</keyword>
<dbReference type="EMBL" id="JAFFZE010000016">
    <property type="protein sequence ID" value="MCT2585738.1"/>
    <property type="molecule type" value="Genomic_DNA"/>
</dbReference>
<gene>
    <name evidence="3" type="ORF">JT362_21700</name>
</gene>
<sequence length="438" mass="45482">MNEDALGLSLLGRVFRRRWRLLLVVTAAGALVGVGASLLFSPGYETSASVLLQGPRATDELRTEAQVASSSVVLDRTAASLGWGLTGRELADSVTTSVADGNIIEITAVADTAERAQQLADRTAQEFVAYSSQLLGGTEDATARVSQEQQDALRQQVSQTMQRISDLHAAAGRGDTIDSVGVRTGLESLRTALAQAMTKLDEIDAAASQAKMVVMGPAQRPTAPAAPTMVHFAGGGAAAFLLVGLFGHLLASRGDKRLRAESEIVSALGGTALGTVDVPDEPGDHAPVTGPRRLLGLGDRDRPWHAPDPPAPPDEAGLDVRYRRVLSRLPRREVLAVVPGDDPSARRAAARLAGNGSVRAVEVSAERPVVPDGSGGVLVLVTAGTRTAWELVGIAGACADAGQDVLGVVVVHRTRPLDPTDPDPRPEVPIDGALAGSP</sequence>
<protein>
    <submittedName>
        <fullName evidence="3">Exopolysaccharide biosynthesis protein</fullName>
    </submittedName>
</protein>
<proteinExistence type="predicted"/>